<evidence type="ECO:0000313" key="7">
    <source>
        <dbReference type="Proteomes" id="UP000501465"/>
    </source>
</evidence>
<evidence type="ECO:0000313" key="4">
    <source>
        <dbReference type="EMBL" id="QIM08960.1"/>
    </source>
</evidence>
<evidence type="ECO:0000313" key="8">
    <source>
        <dbReference type="Proteomes" id="UP000501683"/>
    </source>
</evidence>
<organismHost>
    <name type="scientific">Potamochoerus larvatus</name>
    <name type="common">Bushpig</name>
    <dbReference type="NCBI Taxonomy" id="273792"/>
</organismHost>
<organismHost>
    <name type="scientific">Sus scrofa</name>
    <name type="common">Pig</name>
    <dbReference type="NCBI Taxonomy" id="9823"/>
</organismHost>
<evidence type="ECO:0000313" key="3">
    <source>
        <dbReference type="EMBL" id="QIM08727.1"/>
    </source>
</evidence>
<dbReference type="EMBL" id="MN270977">
    <property type="protein sequence ID" value="QIM08727.1"/>
    <property type="molecule type" value="Genomic_DNA"/>
</dbReference>
<dbReference type="EMBL" id="MT932579">
    <property type="protein sequence ID" value="QPL12107.1"/>
    <property type="molecule type" value="Genomic_DNA"/>
</dbReference>
<dbReference type="Proteomes" id="UP000594565">
    <property type="component" value="Segment"/>
</dbReference>
<reference evidence="7 8" key="2">
    <citation type="journal article" date="2020" name="Transbound. Emerg. Dis.">
        <title>The evolution of African swine fever virus in Sardinia (1978 to 2014) as revealed by whole genome sequencing and comparative analysis.</title>
        <authorList>
            <person name="Torresi C."/>
            <person name="Fiori M."/>
            <person name="Bertolotti L."/>
            <person name="Floris M."/>
            <person name="Colitti B."/>
            <person name="Giammarioli M."/>
            <person name="Dei Giudici S."/>
            <person name="Oggiano A."/>
            <person name="Malmberg M."/>
            <person name="De Mia G.M."/>
            <person name="Belak S."/>
            <person name="Granberg F."/>
        </authorList>
    </citation>
    <scope>NUCLEOTIDE SEQUENCE [LARGE SCALE GENOMIC DNA]</scope>
    <source>
        <strain evidence="3">26/Ss/2004</strain>
        <strain evidence="2">60/Nu/1997</strain>
        <strain evidence="4">72407/Ss/2005</strain>
    </source>
</reference>
<dbReference type="KEGG" id="vg:41902239"/>
<evidence type="ECO:0000313" key="6">
    <source>
        <dbReference type="EMBL" id="QPL12107.1"/>
    </source>
</evidence>
<evidence type="ECO:0000313" key="1">
    <source>
        <dbReference type="EMBL" id="AOO54518.1"/>
    </source>
</evidence>
<reference evidence="1" key="1">
    <citation type="journal article" date="2016" name="Genome Announc.">
        <title>Complete genome sequence of an African swine fever virus isolate from Sardinia, Italy.</title>
        <authorList>
            <person name="Granberg F."/>
            <person name="Torresi C."/>
            <person name="Oggiano A."/>
            <person name="Malmberg M."/>
            <person name="Iscaro C."/>
            <person name="De Mia G.M."/>
            <person name="Sandor B."/>
        </authorList>
    </citation>
    <scope>NUCLEOTIDE SEQUENCE [LARGE SCALE GENOMIC DNA]</scope>
    <source>
        <strain evidence="1">47/Ss/2008</strain>
    </source>
</reference>
<dbReference type="Proteomes" id="UP000503066">
    <property type="component" value="Genome"/>
</dbReference>
<dbReference type="Proteomes" id="UP000266411">
    <property type="component" value="Segment"/>
</dbReference>
<sequence length="104" mass="11877">MAYQYRCRSCFKAIWSSCSMRGIRAFKVSIILSRMRLTQSNTLLSSKISYPLIRSLSFKVSERCIRASIYIRPFGGLAPKLLHNLCIDGVLAQSAHSQYFPPIR</sequence>
<dbReference type="Proteomes" id="UP000501465">
    <property type="component" value="Segment"/>
</dbReference>
<organismHost>
    <name type="scientific">Ornithodoros</name>
    <name type="common">relapsing fever ticks</name>
    <dbReference type="NCBI Taxonomy" id="6937"/>
</organismHost>
<reference evidence="5" key="3">
    <citation type="journal article" date="2020" name="Vaccines (Basel)">
        <title>African Swine Fever Circulation among Free-Ranging Pigs in Sardinia: Data from the Eradication Program.</title>
        <authorList>
            <person name="Franzoni G."/>
            <person name="Dei Giudici S."/>
            <person name="Loi F."/>
            <person name="Sanna D."/>
            <person name="Floris M."/>
            <person name="Fiori M."/>
            <person name="Sanna M.L."/>
            <person name="Madrau P."/>
            <person name="Scarpa F."/>
            <person name="Zinellu S."/>
            <person name="Giammarioli M."/>
            <person name="Cappai S."/>
            <person name="De Mia G.M."/>
            <person name="Laddomada A."/>
            <person name="Rolesu S."/>
            <person name="Oggiano A."/>
        </authorList>
    </citation>
    <scope>NUCLEOTIDE SEQUENCE [LARGE SCALE GENOMIC DNA]</scope>
    <source>
        <strain evidence="5">103917/18</strain>
        <strain evidence="6">55234/18</strain>
    </source>
</reference>
<dbReference type="EMBL" id="MT932578">
    <property type="protein sequence ID" value="QPL11890.1"/>
    <property type="molecule type" value="Genomic_DNA"/>
</dbReference>
<name>A0A3G1EVD3_ASF</name>
<evidence type="ECO:0000313" key="5">
    <source>
        <dbReference type="EMBL" id="QPL11890.1"/>
    </source>
</evidence>
<protein>
    <submittedName>
        <fullName evidence="1">Uncharacterized protein</fullName>
    </submittedName>
</protein>
<dbReference type="EMBL" id="KX354450">
    <property type="protein sequence ID" value="AOO54518.1"/>
    <property type="molecule type" value="Genomic_DNA"/>
</dbReference>
<organism evidence="1">
    <name type="scientific">African swine fever virus</name>
    <name type="common">ASFV</name>
    <dbReference type="NCBI Taxonomy" id="10497"/>
    <lineage>
        <taxon>Viruses</taxon>
        <taxon>Varidnaviria</taxon>
        <taxon>Bamfordvirae</taxon>
        <taxon>Nucleocytoviricota</taxon>
        <taxon>Pokkesviricetes</taxon>
        <taxon>Asfuvirales</taxon>
        <taxon>Asfarviridae</taxon>
        <taxon>Asfivirus</taxon>
        <taxon>Asfivirus haemorrhagiae</taxon>
    </lineage>
</organism>
<dbReference type="EMBL" id="MN270976">
    <property type="protein sequence ID" value="QIM08494.1"/>
    <property type="molecule type" value="Genomic_DNA"/>
</dbReference>
<accession>A0A3G1EVD3</accession>
<dbReference type="Proteomes" id="UP000501683">
    <property type="component" value="Segment"/>
</dbReference>
<dbReference type="EMBL" id="MN270978">
    <property type="protein sequence ID" value="QIM08960.1"/>
    <property type="molecule type" value="Genomic_DNA"/>
</dbReference>
<evidence type="ECO:0000313" key="2">
    <source>
        <dbReference type="EMBL" id="QIM08494.1"/>
    </source>
</evidence>
<dbReference type="RefSeq" id="YP_009703431.1">
    <property type="nucleotide sequence ID" value="NC_044955.1"/>
</dbReference>
<organismHost>
    <name type="scientific">Phacochoerus africanus</name>
    <name type="common">Warthog</name>
    <dbReference type="NCBI Taxonomy" id="41426"/>
</organismHost>
<dbReference type="Proteomes" id="UP000594644">
    <property type="component" value="Segment"/>
</dbReference>
<gene>
    <name evidence="1" type="primary">URF63</name>
    <name evidence="2" type="synonym">URF063</name>
    <name evidence="1" type="ORF">AFSV47Ss_0213</name>
</gene>
<dbReference type="GeneID" id="41902239"/>
<proteinExistence type="predicted"/>
<organismHost>
    <name type="scientific">Ornithodoros moubata</name>
    <name type="common">Soft tick</name>
    <name type="synonym">Argasid tick</name>
    <dbReference type="NCBI Taxonomy" id="6938"/>
</organismHost>
<organismHost>
    <name type="scientific">Phacochoerus aethiopicus</name>
    <name type="common">Warthog</name>
    <dbReference type="NCBI Taxonomy" id="85517"/>
</organismHost>